<dbReference type="EMBL" id="WFLN01000006">
    <property type="protein sequence ID" value="KAB8030955.1"/>
    <property type="molecule type" value="Genomic_DNA"/>
</dbReference>
<dbReference type="PANTHER" id="PTHR43792:SF9">
    <property type="entry name" value="RIBOSOMAL-PROTEIN-ALANINE ACETYLTRANSFERASE"/>
    <property type="match status" value="1"/>
</dbReference>
<dbReference type="Gene3D" id="3.40.630.30">
    <property type="match status" value="1"/>
</dbReference>
<protein>
    <submittedName>
        <fullName evidence="2">GNAT family N-acetyltransferase</fullName>
    </submittedName>
</protein>
<keyword evidence="2" id="KW-0808">Transferase</keyword>
<comment type="caution">
    <text evidence="2">The sequence shown here is derived from an EMBL/GenBank/DDBJ whole genome shotgun (WGS) entry which is preliminary data.</text>
</comment>
<organism evidence="2 3">
    <name type="scientific">Fluviispira multicolorata</name>
    <dbReference type="NCBI Taxonomy" id="2654512"/>
    <lineage>
        <taxon>Bacteria</taxon>
        <taxon>Pseudomonadati</taxon>
        <taxon>Bdellovibrionota</taxon>
        <taxon>Oligoflexia</taxon>
        <taxon>Silvanigrellales</taxon>
        <taxon>Silvanigrellaceae</taxon>
        <taxon>Fluviispira</taxon>
    </lineage>
</organism>
<evidence type="ECO:0000313" key="3">
    <source>
        <dbReference type="Proteomes" id="UP000442694"/>
    </source>
</evidence>
<gene>
    <name evidence="2" type="ORF">GCL57_08275</name>
</gene>
<dbReference type="Proteomes" id="UP000442694">
    <property type="component" value="Unassembled WGS sequence"/>
</dbReference>
<dbReference type="SUPFAM" id="SSF55729">
    <property type="entry name" value="Acyl-CoA N-acyltransferases (Nat)"/>
    <property type="match status" value="1"/>
</dbReference>
<dbReference type="RefSeq" id="WP_152212882.1">
    <property type="nucleotide sequence ID" value="NZ_WFLN01000006.1"/>
</dbReference>
<dbReference type="AlphaFoldDB" id="A0A833JFB7"/>
<dbReference type="InterPro" id="IPR051531">
    <property type="entry name" value="N-acetyltransferase"/>
</dbReference>
<reference evidence="2 3" key="1">
    <citation type="submission" date="2019-10" db="EMBL/GenBank/DDBJ databases">
        <title>New genus of Silvanigrellaceae.</title>
        <authorList>
            <person name="Pitt A."/>
            <person name="Hahn M.W."/>
        </authorList>
    </citation>
    <scope>NUCLEOTIDE SEQUENCE [LARGE SCALE GENOMIC DNA]</scope>
    <source>
        <strain evidence="2 3">33A1-SZDP</strain>
    </source>
</reference>
<dbReference type="PANTHER" id="PTHR43792">
    <property type="entry name" value="GNAT FAMILY, PUTATIVE (AFU_ORTHOLOGUE AFUA_3G00765)-RELATED-RELATED"/>
    <property type="match status" value="1"/>
</dbReference>
<sequence length="188" mass="21984">MKQSNSPSFSTKRLRLRYITEEDAEDIFYYAKNSNVTRYTAFDTHKTLKDALDFVRSSRALNIRDPLNPFGIFIQSEGREKMIGTVGLFKGKLCRENTLELGYALGEDWWGKGYGIEASQVLINHAFKTLNIRRIEALCIKENIGSFRVMEKLGMQREGLLRKHLIKNGYIYDMYIYSLLKEEWEVFK</sequence>
<dbReference type="InterPro" id="IPR000182">
    <property type="entry name" value="GNAT_dom"/>
</dbReference>
<evidence type="ECO:0000259" key="1">
    <source>
        <dbReference type="PROSITE" id="PS51186"/>
    </source>
</evidence>
<proteinExistence type="predicted"/>
<feature type="domain" description="N-acetyltransferase" evidence="1">
    <location>
        <begin position="14"/>
        <end position="177"/>
    </location>
</feature>
<name>A0A833JFB7_9BACT</name>
<keyword evidence="3" id="KW-1185">Reference proteome</keyword>
<evidence type="ECO:0000313" key="2">
    <source>
        <dbReference type="EMBL" id="KAB8030955.1"/>
    </source>
</evidence>
<dbReference type="GO" id="GO:0008999">
    <property type="term" value="F:protein-N-terminal-alanine acetyltransferase activity"/>
    <property type="evidence" value="ECO:0007669"/>
    <property type="project" value="TreeGrafter"/>
</dbReference>
<dbReference type="InterPro" id="IPR016181">
    <property type="entry name" value="Acyl_CoA_acyltransferase"/>
</dbReference>
<dbReference type="Pfam" id="PF13302">
    <property type="entry name" value="Acetyltransf_3"/>
    <property type="match status" value="1"/>
</dbReference>
<accession>A0A833JFB7</accession>
<dbReference type="PROSITE" id="PS51186">
    <property type="entry name" value="GNAT"/>
    <property type="match status" value="1"/>
</dbReference>
<dbReference type="GO" id="GO:0005737">
    <property type="term" value="C:cytoplasm"/>
    <property type="evidence" value="ECO:0007669"/>
    <property type="project" value="TreeGrafter"/>
</dbReference>